<gene>
    <name evidence="1" type="ORF">GGR00_003524</name>
</gene>
<organism evidence="1 2">
    <name type="scientific">Aminobacter aganoensis</name>
    <dbReference type="NCBI Taxonomy" id="83264"/>
    <lineage>
        <taxon>Bacteria</taxon>
        <taxon>Pseudomonadati</taxon>
        <taxon>Pseudomonadota</taxon>
        <taxon>Alphaproteobacteria</taxon>
        <taxon>Hyphomicrobiales</taxon>
        <taxon>Phyllobacteriaceae</taxon>
        <taxon>Aminobacter</taxon>
    </lineage>
</organism>
<protein>
    <submittedName>
        <fullName evidence="1">Uncharacterized protein</fullName>
    </submittedName>
</protein>
<sequence length="154" mass="17912">MTRIFNPYIALDNIDAIRSKVTIRRDACRTEFARTLHTNLVEKLDAMRADVEKEVPYWIEQNEKRHRSEMEESLFVFYFMRPCFEQRWIDEGPHSVLDEISVTVYADEPGIACGVTLGHTDAPASELEGLDELFAEIRQKIGVNIKAARLIRRR</sequence>
<name>A0A7X0F9P6_9HYPH</name>
<accession>A0A7X0F9P6</accession>
<comment type="caution">
    <text evidence="1">The sequence shown here is derived from an EMBL/GenBank/DDBJ whole genome shotgun (WGS) entry which is preliminary data.</text>
</comment>
<reference evidence="1 2" key="1">
    <citation type="submission" date="2020-08" db="EMBL/GenBank/DDBJ databases">
        <title>Genomic Encyclopedia of Type Strains, Phase IV (KMG-IV): sequencing the most valuable type-strain genomes for metagenomic binning, comparative biology and taxonomic classification.</title>
        <authorList>
            <person name="Goeker M."/>
        </authorList>
    </citation>
    <scope>NUCLEOTIDE SEQUENCE [LARGE SCALE GENOMIC DNA]</scope>
    <source>
        <strain evidence="1 2">DSM 7051</strain>
    </source>
</reference>
<evidence type="ECO:0000313" key="2">
    <source>
        <dbReference type="Proteomes" id="UP000536262"/>
    </source>
</evidence>
<dbReference type="AlphaFoldDB" id="A0A7X0F9P6"/>
<dbReference type="EMBL" id="JACHOU010000009">
    <property type="protein sequence ID" value="MBB6355719.1"/>
    <property type="molecule type" value="Genomic_DNA"/>
</dbReference>
<keyword evidence="2" id="KW-1185">Reference proteome</keyword>
<evidence type="ECO:0000313" key="1">
    <source>
        <dbReference type="EMBL" id="MBB6355719.1"/>
    </source>
</evidence>
<dbReference type="Proteomes" id="UP000536262">
    <property type="component" value="Unassembled WGS sequence"/>
</dbReference>
<dbReference type="RefSeq" id="WP_184700128.1">
    <property type="nucleotide sequence ID" value="NZ_BAABEG010000005.1"/>
</dbReference>
<proteinExistence type="predicted"/>